<dbReference type="EMBL" id="JABFUD020000025">
    <property type="protein sequence ID" value="KAI5059054.1"/>
    <property type="molecule type" value="Genomic_DNA"/>
</dbReference>
<dbReference type="Proteomes" id="UP000886520">
    <property type="component" value="Chromosome 25"/>
</dbReference>
<comment type="caution">
    <text evidence="1">The sequence shown here is derived from an EMBL/GenBank/DDBJ whole genome shotgun (WGS) entry which is preliminary data.</text>
</comment>
<gene>
    <name evidence="1" type="ORF">GOP47_0025373</name>
</gene>
<dbReference type="AlphaFoldDB" id="A0A9D4U216"/>
<keyword evidence="2" id="KW-1185">Reference proteome</keyword>
<evidence type="ECO:0000313" key="1">
    <source>
        <dbReference type="EMBL" id="KAI5059054.1"/>
    </source>
</evidence>
<accession>A0A9D4U216</accession>
<evidence type="ECO:0000313" key="2">
    <source>
        <dbReference type="Proteomes" id="UP000886520"/>
    </source>
</evidence>
<proteinExistence type="predicted"/>
<reference evidence="1" key="1">
    <citation type="submission" date="2021-01" db="EMBL/GenBank/DDBJ databases">
        <title>Adiantum capillus-veneris genome.</title>
        <authorList>
            <person name="Fang Y."/>
            <person name="Liao Q."/>
        </authorList>
    </citation>
    <scope>NUCLEOTIDE SEQUENCE</scope>
    <source>
        <strain evidence="1">H3</strain>
        <tissue evidence="1">Leaf</tissue>
    </source>
</reference>
<sequence length="137" mass="14702">MAPNKKSSNASARDELADRHAAILLHFEVGADGAVRPRHLIGGRAQEIAERGVTSDYGKTCGVHSGSKMGWSSCSKHGWQVGHCNHVRLAGGCVHCHVKGAMGVVHNYRLHIVVNATKLVTRRRAVTFNTFDLGAPA</sequence>
<organism evidence="1 2">
    <name type="scientific">Adiantum capillus-veneris</name>
    <name type="common">Maidenhair fern</name>
    <dbReference type="NCBI Taxonomy" id="13818"/>
    <lineage>
        <taxon>Eukaryota</taxon>
        <taxon>Viridiplantae</taxon>
        <taxon>Streptophyta</taxon>
        <taxon>Embryophyta</taxon>
        <taxon>Tracheophyta</taxon>
        <taxon>Polypodiopsida</taxon>
        <taxon>Polypodiidae</taxon>
        <taxon>Polypodiales</taxon>
        <taxon>Pteridineae</taxon>
        <taxon>Pteridaceae</taxon>
        <taxon>Vittarioideae</taxon>
        <taxon>Adiantum</taxon>
    </lineage>
</organism>
<name>A0A9D4U216_ADICA</name>
<protein>
    <submittedName>
        <fullName evidence="1">Uncharacterized protein</fullName>
    </submittedName>
</protein>